<keyword evidence="15 21" id="KW-0472">Membrane</keyword>
<keyword evidence="9 22" id="KW-0732">Signal</keyword>
<dbReference type="FunFam" id="3.80.10.10:FF:000024">
    <property type="entry name" value="Somatic embryogenesis receptor kinase 1"/>
    <property type="match status" value="1"/>
</dbReference>
<dbReference type="InterPro" id="IPR011009">
    <property type="entry name" value="Kinase-like_dom_sf"/>
</dbReference>
<evidence type="ECO:0000256" key="14">
    <source>
        <dbReference type="ARBA" id="ARBA00022989"/>
    </source>
</evidence>
<evidence type="ECO:0000256" key="4">
    <source>
        <dbReference type="ARBA" id="ARBA00022475"/>
    </source>
</evidence>
<dbReference type="GO" id="GO:0009742">
    <property type="term" value="P:brassinosteroid mediated signaling pathway"/>
    <property type="evidence" value="ECO:0007669"/>
    <property type="project" value="UniProtKB-ARBA"/>
</dbReference>
<evidence type="ECO:0000256" key="11">
    <source>
        <dbReference type="ARBA" id="ARBA00022741"/>
    </source>
</evidence>
<gene>
    <name evidence="24" type="ORF">HPP92_011237</name>
</gene>
<keyword evidence="11 20" id="KW-0547">Nucleotide-binding</keyword>
<dbReference type="InterPro" id="IPR001611">
    <property type="entry name" value="Leu-rich_rpt"/>
</dbReference>
<evidence type="ECO:0000256" key="3">
    <source>
        <dbReference type="ARBA" id="ARBA00012513"/>
    </source>
</evidence>
<keyword evidence="7" id="KW-0808">Transferase</keyword>
<dbReference type="PROSITE" id="PS50011">
    <property type="entry name" value="PROTEIN_KINASE_DOM"/>
    <property type="match status" value="1"/>
</dbReference>
<keyword evidence="10" id="KW-0677">Repeat</keyword>
<dbReference type="SUPFAM" id="SSF56112">
    <property type="entry name" value="Protein kinase-like (PK-like)"/>
    <property type="match status" value="1"/>
</dbReference>
<dbReference type="InterPro" id="IPR008271">
    <property type="entry name" value="Ser/Thr_kinase_AS"/>
</dbReference>
<evidence type="ECO:0000256" key="5">
    <source>
        <dbReference type="ARBA" id="ARBA00022527"/>
    </source>
</evidence>
<dbReference type="PROSITE" id="PS00107">
    <property type="entry name" value="PROTEIN_KINASE_ATP"/>
    <property type="match status" value="1"/>
</dbReference>
<feature type="binding site" evidence="20">
    <location>
        <position position="338"/>
    </location>
    <ligand>
        <name>ATP</name>
        <dbReference type="ChEBI" id="CHEBI:30616"/>
    </ligand>
</feature>
<dbReference type="Pfam" id="PF08263">
    <property type="entry name" value="LRRNT_2"/>
    <property type="match status" value="1"/>
</dbReference>
<name>A0A835QX80_VANPL</name>
<evidence type="ECO:0000256" key="17">
    <source>
        <dbReference type="ARBA" id="ARBA00023180"/>
    </source>
</evidence>
<evidence type="ECO:0000256" key="18">
    <source>
        <dbReference type="ARBA" id="ARBA00047899"/>
    </source>
</evidence>
<evidence type="ECO:0000313" key="24">
    <source>
        <dbReference type="EMBL" id="KAG0480379.1"/>
    </source>
</evidence>
<feature type="transmembrane region" description="Helical" evidence="21">
    <location>
        <begin position="247"/>
        <end position="270"/>
    </location>
</feature>
<evidence type="ECO:0000256" key="12">
    <source>
        <dbReference type="ARBA" id="ARBA00022777"/>
    </source>
</evidence>
<comment type="caution">
    <text evidence="24">The sequence shown here is derived from an EMBL/GenBank/DDBJ whole genome shotgun (WGS) entry which is preliminary data.</text>
</comment>
<comment type="subcellular location">
    <subcellularLocation>
        <location evidence="1">Cell membrane</location>
        <topology evidence="1">Single-pass membrane protein</topology>
    </subcellularLocation>
</comment>
<accession>A0A835QX80</accession>
<dbReference type="GO" id="GO:0004674">
    <property type="term" value="F:protein serine/threonine kinase activity"/>
    <property type="evidence" value="ECO:0007669"/>
    <property type="project" value="UniProtKB-KW"/>
</dbReference>
<evidence type="ECO:0000256" key="2">
    <source>
        <dbReference type="ARBA" id="ARBA00008684"/>
    </source>
</evidence>
<feature type="signal peptide" evidence="22">
    <location>
        <begin position="1"/>
        <end position="33"/>
    </location>
</feature>
<dbReference type="PANTHER" id="PTHR48056">
    <property type="entry name" value="LRR RECEPTOR-LIKE SERINE/THREONINE-PROTEIN KINASE-RELATED"/>
    <property type="match status" value="1"/>
</dbReference>
<dbReference type="Gene3D" id="1.10.510.10">
    <property type="entry name" value="Transferase(Phosphotransferase) domain 1"/>
    <property type="match status" value="1"/>
</dbReference>
<dbReference type="InterPro" id="IPR001245">
    <property type="entry name" value="Ser-Thr/Tyr_kinase_cat_dom"/>
</dbReference>
<sequence>MAALRWRSMEGTPVVAWFILLILLVNTVSKVLANIEVDALYSLKENLKDPNNVLGSWDSTLVNPCTWFHVNCNTDNRVYRINLGNSALSGTLVPQLGQLKNLQNLELYNNNISGAIPPELGNLSNLISLDLYLNNFTGAIPDSLGNLTKLRFLRLNNNSLTGRIPVSLTNISVLQVLDLSNNSLSGPVPSTGSFSLFTPVSFANNPLLCISSTSHPCPGSPPFSPPPPFNSPVSVSSRGDSASSTGAIAGGVAAGAAFLFAALAIAFAWWRRRQSQEYFFDIPAEEDPEVHLSQLKRFSLRELQVATDSFSPNNILGRGGFGKVYKGRLADASLVAVKRQKEKRTPAGELQFQTEVEMISMAVHCNLLRLLGFCMTLTERLLVYPYMANGSVASCLRERPPNQPPLDWSTRKQIALGSARGLSYLHEHCEPKIIHRDVKAANILLDEEFEAVVCDFGLAKLMDYKDTHVTTAVRGTIGHIAPEYLSTGKSSEKNDVFGYGIMLLELVTGQKAFDLARLANNDDVMLLDWVKELLKDKRLEMLVDPDLHNNYVNAEVESVIQVTLLCTQASPMDRPKMSDVVRMLEGEGLTKRWEEWQKMELERNAVDMIPHHPSYWIVDSTDNLHAVELSGPR</sequence>
<reference evidence="24 25" key="1">
    <citation type="journal article" date="2020" name="Nat. Food">
        <title>A phased Vanilla planifolia genome enables genetic improvement of flavour and production.</title>
        <authorList>
            <person name="Hasing T."/>
            <person name="Tang H."/>
            <person name="Brym M."/>
            <person name="Khazi F."/>
            <person name="Huang T."/>
            <person name="Chambers A.H."/>
        </authorList>
    </citation>
    <scope>NUCLEOTIDE SEQUENCE [LARGE SCALE GENOMIC DNA]</scope>
    <source>
        <tissue evidence="24">Leaf</tissue>
    </source>
</reference>
<dbReference type="Pfam" id="PF00560">
    <property type="entry name" value="LRR_1"/>
    <property type="match status" value="4"/>
</dbReference>
<organism evidence="24 25">
    <name type="scientific">Vanilla planifolia</name>
    <name type="common">Vanilla</name>
    <dbReference type="NCBI Taxonomy" id="51239"/>
    <lineage>
        <taxon>Eukaryota</taxon>
        <taxon>Viridiplantae</taxon>
        <taxon>Streptophyta</taxon>
        <taxon>Embryophyta</taxon>
        <taxon>Tracheophyta</taxon>
        <taxon>Spermatophyta</taxon>
        <taxon>Magnoliopsida</taxon>
        <taxon>Liliopsida</taxon>
        <taxon>Asparagales</taxon>
        <taxon>Orchidaceae</taxon>
        <taxon>Vanilloideae</taxon>
        <taxon>Vanilleae</taxon>
        <taxon>Vanilla</taxon>
    </lineage>
</organism>
<dbReference type="InterPro" id="IPR050647">
    <property type="entry name" value="Plant_LRR-RLKs"/>
</dbReference>
<dbReference type="Pfam" id="PF07714">
    <property type="entry name" value="PK_Tyr_Ser-Thr"/>
    <property type="match status" value="1"/>
</dbReference>
<evidence type="ECO:0000256" key="7">
    <source>
        <dbReference type="ARBA" id="ARBA00022679"/>
    </source>
</evidence>
<comment type="similarity">
    <text evidence="2">Belongs to the protein kinase superfamily. Ser/Thr protein kinase family.</text>
</comment>
<evidence type="ECO:0000256" key="10">
    <source>
        <dbReference type="ARBA" id="ARBA00022737"/>
    </source>
</evidence>
<keyword evidence="13 20" id="KW-0067">ATP-binding</keyword>
<keyword evidence="17" id="KW-0325">Glycoprotein</keyword>
<evidence type="ECO:0000256" key="6">
    <source>
        <dbReference type="ARBA" id="ARBA00022614"/>
    </source>
</evidence>
<keyword evidence="16" id="KW-0675">Receptor</keyword>
<dbReference type="FunFam" id="1.10.510.10:FF:000016">
    <property type="entry name" value="Somatic embryogenesis receptor-like kinase 1"/>
    <property type="match status" value="1"/>
</dbReference>
<evidence type="ECO:0000256" key="22">
    <source>
        <dbReference type="SAM" id="SignalP"/>
    </source>
</evidence>
<evidence type="ECO:0000256" key="20">
    <source>
        <dbReference type="PROSITE-ProRule" id="PRU10141"/>
    </source>
</evidence>
<dbReference type="PANTHER" id="PTHR48056:SF81">
    <property type="entry name" value="RECEPTOR PROTEIN-TYROSINE KINASE CEPR1"/>
    <property type="match status" value="1"/>
</dbReference>
<dbReference type="AlphaFoldDB" id="A0A835QX80"/>
<keyword evidence="4" id="KW-1003">Cell membrane</keyword>
<dbReference type="SMART" id="SM00220">
    <property type="entry name" value="S_TKc"/>
    <property type="match status" value="1"/>
</dbReference>
<keyword evidence="5" id="KW-0723">Serine/threonine-protein kinase</keyword>
<keyword evidence="25" id="KW-1185">Reference proteome</keyword>
<dbReference type="FunFam" id="3.30.200.20:FF:000015">
    <property type="entry name" value="Somatic embryogenesis receptor kinase 1"/>
    <property type="match status" value="1"/>
</dbReference>
<keyword evidence="8 21" id="KW-0812">Transmembrane</keyword>
<dbReference type="EC" id="2.7.11.1" evidence="3"/>
<dbReference type="Gene3D" id="3.80.10.10">
    <property type="entry name" value="Ribonuclease Inhibitor"/>
    <property type="match status" value="1"/>
</dbReference>
<evidence type="ECO:0000256" key="1">
    <source>
        <dbReference type="ARBA" id="ARBA00004162"/>
    </source>
</evidence>
<evidence type="ECO:0000256" key="21">
    <source>
        <dbReference type="SAM" id="Phobius"/>
    </source>
</evidence>
<dbReference type="InterPro" id="IPR000719">
    <property type="entry name" value="Prot_kinase_dom"/>
</dbReference>
<comment type="catalytic activity">
    <reaction evidence="19">
        <text>L-seryl-[protein] + ATP = O-phospho-L-seryl-[protein] + ADP + H(+)</text>
        <dbReference type="Rhea" id="RHEA:17989"/>
        <dbReference type="Rhea" id="RHEA-COMP:9863"/>
        <dbReference type="Rhea" id="RHEA-COMP:11604"/>
        <dbReference type="ChEBI" id="CHEBI:15378"/>
        <dbReference type="ChEBI" id="CHEBI:29999"/>
        <dbReference type="ChEBI" id="CHEBI:30616"/>
        <dbReference type="ChEBI" id="CHEBI:83421"/>
        <dbReference type="ChEBI" id="CHEBI:456216"/>
        <dbReference type="EC" id="2.7.11.1"/>
    </reaction>
</comment>
<proteinExistence type="inferred from homology"/>
<dbReference type="SUPFAM" id="SSF52058">
    <property type="entry name" value="L domain-like"/>
    <property type="match status" value="1"/>
</dbReference>
<keyword evidence="6" id="KW-0433">Leucine-rich repeat</keyword>
<dbReference type="InterPro" id="IPR017441">
    <property type="entry name" value="Protein_kinase_ATP_BS"/>
</dbReference>
<feature type="domain" description="Protein kinase" evidence="23">
    <location>
        <begin position="310"/>
        <end position="589"/>
    </location>
</feature>
<evidence type="ECO:0000256" key="19">
    <source>
        <dbReference type="ARBA" id="ARBA00048679"/>
    </source>
</evidence>
<evidence type="ECO:0000256" key="15">
    <source>
        <dbReference type="ARBA" id="ARBA00023136"/>
    </source>
</evidence>
<evidence type="ECO:0000313" key="25">
    <source>
        <dbReference type="Proteomes" id="UP000636800"/>
    </source>
</evidence>
<dbReference type="GO" id="GO:0005524">
    <property type="term" value="F:ATP binding"/>
    <property type="evidence" value="ECO:0007669"/>
    <property type="project" value="UniProtKB-UniRule"/>
</dbReference>
<evidence type="ECO:0000259" key="23">
    <source>
        <dbReference type="PROSITE" id="PS50011"/>
    </source>
</evidence>
<dbReference type="GO" id="GO:0005886">
    <property type="term" value="C:plasma membrane"/>
    <property type="evidence" value="ECO:0007669"/>
    <property type="project" value="UniProtKB-SubCell"/>
</dbReference>
<keyword evidence="14 21" id="KW-1133">Transmembrane helix</keyword>
<evidence type="ECO:0000256" key="13">
    <source>
        <dbReference type="ARBA" id="ARBA00022840"/>
    </source>
</evidence>
<dbReference type="InterPro" id="IPR032675">
    <property type="entry name" value="LRR_dom_sf"/>
</dbReference>
<evidence type="ECO:0000256" key="8">
    <source>
        <dbReference type="ARBA" id="ARBA00022692"/>
    </source>
</evidence>
<evidence type="ECO:0000256" key="9">
    <source>
        <dbReference type="ARBA" id="ARBA00022729"/>
    </source>
</evidence>
<comment type="catalytic activity">
    <reaction evidence="18">
        <text>L-threonyl-[protein] + ATP = O-phospho-L-threonyl-[protein] + ADP + H(+)</text>
        <dbReference type="Rhea" id="RHEA:46608"/>
        <dbReference type="Rhea" id="RHEA-COMP:11060"/>
        <dbReference type="Rhea" id="RHEA-COMP:11605"/>
        <dbReference type="ChEBI" id="CHEBI:15378"/>
        <dbReference type="ChEBI" id="CHEBI:30013"/>
        <dbReference type="ChEBI" id="CHEBI:30616"/>
        <dbReference type="ChEBI" id="CHEBI:61977"/>
        <dbReference type="ChEBI" id="CHEBI:456216"/>
        <dbReference type="EC" id="2.7.11.1"/>
    </reaction>
</comment>
<dbReference type="Proteomes" id="UP000636800">
    <property type="component" value="Chromosome 5"/>
</dbReference>
<keyword evidence="12" id="KW-0418">Kinase</keyword>
<dbReference type="InterPro" id="IPR013210">
    <property type="entry name" value="LRR_N_plant-typ"/>
</dbReference>
<dbReference type="Gene3D" id="3.30.200.20">
    <property type="entry name" value="Phosphorylase Kinase, domain 1"/>
    <property type="match status" value="1"/>
</dbReference>
<dbReference type="EMBL" id="JADCNL010000005">
    <property type="protein sequence ID" value="KAG0480379.1"/>
    <property type="molecule type" value="Genomic_DNA"/>
</dbReference>
<feature type="chain" id="PRO_5032458241" description="non-specific serine/threonine protein kinase" evidence="22">
    <location>
        <begin position="34"/>
        <end position="633"/>
    </location>
</feature>
<evidence type="ECO:0000256" key="16">
    <source>
        <dbReference type="ARBA" id="ARBA00023170"/>
    </source>
</evidence>
<dbReference type="PROSITE" id="PS00108">
    <property type="entry name" value="PROTEIN_KINASE_ST"/>
    <property type="match status" value="1"/>
</dbReference>
<protein>
    <recommendedName>
        <fullName evidence="3">non-specific serine/threonine protein kinase</fullName>
        <ecNumber evidence="3">2.7.11.1</ecNumber>
    </recommendedName>
</protein>